<dbReference type="OMA" id="NSWIAAP"/>
<keyword evidence="3" id="KW-1185">Reference proteome</keyword>
<name>A0A7I4XRS9_HAECO</name>
<dbReference type="OrthoDB" id="5832344at2759"/>
<dbReference type="AlphaFoldDB" id="A0A7I4XRS9"/>
<dbReference type="Proteomes" id="UP000025227">
    <property type="component" value="Unplaced"/>
</dbReference>
<feature type="compositionally biased region" description="Low complexity" evidence="1">
    <location>
        <begin position="15"/>
        <end position="24"/>
    </location>
</feature>
<evidence type="ECO:0000256" key="1">
    <source>
        <dbReference type="SAM" id="MobiDB-lite"/>
    </source>
</evidence>
<dbReference type="WBParaSite" id="HCON_00002490-00001">
    <property type="protein sequence ID" value="HCON_00002490-00001"/>
    <property type="gene ID" value="HCON_00002490"/>
</dbReference>
<accession>A0A7I4XRS9</accession>
<organism evidence="3 4">
    <name type="scientific">Haemonchus contortus</name>
    <name type="common">Barber pole worm</name>
    <dbReference type="NCBI Taxonomy" id="6289"/>
    <lineage>
        <taxon>Eukaryota</taxon>
        <taxon>Metazoa</taxon>
        <taxon>Ecdysozoa</taxon>
        <taxon>Nematoda</taxon>
        <taxon>Chromadorea</taxon>
        <taxon>Rhabditida</taxon>
        <taxon>Rhabditina</taxon>
        <taxon>Rhabditomorpha</taxon>
        <taxon>Strongyloidea</taxon>
        <taxon>Trichostrongylidae</taxon>
        <taxon>Haemonchus</taxon>
    </lineage>
</organism>
<feature type="region of interest" description="Disordered" evidence="1">
    <location>
        <begin position="1"/>
        <end position="90"/>
    </location>
</feature>
<keyword evidence="2" id="KW-0812">Transmembrane</keyword>
<feature type="compositionally biased region" description="Acidic residues" evidence="1">
    <location>
        <begin position="65"/>
        <end position="90"/>
    </location>
</feature>
<keyword evidence="2" id="KW-0472">Membrane</keyword>
<evidence type="ECO:0000313" key="3">
    <source>
        <dbReference type="Proteomes" id="UP000025227"/>
    </source>
</evidence>
<keyword evidence="2" id="KW-1133">Transmembrane helix</keyword>
<proteinExistence type="predicted"/>
<reference evidence="4" key="1">
    <citation type="submission" date="2020-12" db="UniProtKB">
        <authorList>
            <consortium name="WormBaseParasite"/>
        </authorList>
    </citation>
    <scope>IDENTIFICATION</scope>
    <source>
        <strain evidence="4">MHco3</strain>
    </source>
</reference>
<evidence type="ECO:0000256" key="2">
    <source>
        <dbReference type="SAM" id="Phobius"/>
    </source>
</evidence>
<protein>
    <submittedName>
        <fullName evidence="4">Serine/arginine repetitive matrix protein 2-like</fullName>
    </submittedName>
</protein>
<feature type="compositionally biased region" description="Basic and acidic residues" evidence="1">
    <location>
        <begin position="46"/>
        <end position="64"/>
    </location>
</feature>
<sequence length="504" mass="57237">MEHDTGMRPRRQSMDSETSSDSWSVIQKNVGQPEISSAEIDFEPSDSEHWDSDSDNVLDPHEYDSSEDEDGNDSLEECDESDGLEDDTGDCEIVDENEAMEETSSRYFISSEKVHQLLDMLNAECCSSIDELLKCTWPSSRDSTRAIVLLVFVVTTGIFFTSSIRFGKNRRSAVDRSDEIFAPGLQSRGDFGRAFMPLLPRRNSFNFSQACQPWQKSSWSLPPGFSAPIEPPTGLASYEPRNTTTIFEFNDISFLTRPVVTTGARISISRPARARRNVCSQPEVHRYRTVHAGFLKKRTTLQLRKRDVDEPSSRPVRPPPRLAAAPISISRTAKVANDVCSEKLKPRAHLPYPESILRPKKVSLKRLTGSRRPQISFKKSASLIVRRSNISVAVRAVPKFLSPRKKRPAFAAPCLPKNRPCIERRTKPCKGSKALLQNVPSRKLSTYKHRRLAPSLPSPRRPCMDRSDTVQCWKSLQDQTKPMKINQYDWFTRRGLIRAENRRH</sequence>
<evidence type="ECO:0000313" key="4">
    <source>
        <dbReference type="WBParaSite" id="HCON_00002490-00001"/>
    </source>
</evidence>
<feature type="transmembrane region" description="Helical" evidence="2">
    <location>
        <begin position="146"/>
        <end position="166"/>
    </location>
</feature>